<dbReference type="Proteomes" id="UP000078284">
    <property type="component" value="Chromosome 5"/>
</dbReference>
<dbReference type="GO" id="GO:0005634">
    <property type="term" value="C:nucleus"/>
    <property type="evidence" value="ECO:0007669"/>
    <property type="project" value="UniProtKB-SubCell"/>
</dbReference>
<feature type="domain" description="MADS-box" evidence="7">
    <location>
        <begin position="6"/>
        <end position="66"/>
    </location>
</feature>
<dbReference type="Pfam" id="PF00319">
    <property type="entry name" value="SRF-TF"/>
    <property type="match status" value="1"/>
</dbReference>
<dbReference type="GO" id="GO:0046983">
    <property type="term" value="F:protein dimerization activity"/>
    <property type="evidence" value="ECO:0007669"/>
    <property type="project" value="InterPro"/>
</dbReference>
<gene>
    <name evidence="8" type="ordered locus">AXX17_At5g59880</name>
</gene>
<dbReference type="FunFam" id="3.40.1810.10:FF:000006">
    <property type="entry name" value="Agamous-like MADS-box protein AGL62"/>
    <property type="match status" value="1"/>
</dbReference>
<keyword evidence="2" id="KW-0805">Transcription regulation</keyword>
<dbReference type="InterPro" id="IPR036879">
    <property type="entry name" value="TF_MADSbox_sf"/>
</dbReference>
<keyword evidence="6" id="KW-0175">Coiled coil</keyword>
<dbReference type="Gene3D" id="3.40.1810.10">
    <property type="entry name" value="Transcription factor, MADS-box"/>
    <property type="match status" value="1"/>
</dbReference>
<comment type="subcellular location">
    <subcellularLocation>
        <location evidence="1">Nucleus</location>
    </subcellularLocation>
</comment>
<keyword evidence="3" id="KW-0238">DNA-binding</keyword>
<evidence type="ECO:0000313" key="8">
    <source>
        <dbReference type="EMBL" id="OAO91881.1"/>
    </source>
</evidence>
<dbReference type="GO" id="GO:0000977">
    <property type="term" value="F:RNA polymerase II transcription regulatory region sequence-specific DNA binding"/>
    <property type="evidence" value="ECO:0007669"/>
    <property type="project" value="InterPro"/>
</dbReference>
<dbReference type="InterPro" id="IPR033896">
    <property type="entry name" value="MEF2-like_N"/>
</dbReference>
<proteinExistence type="predicted"/>
<dbReference type="GO" id="GO:0045944">
    <property type="term" value="P:positive regulation of transcription by RNA polymerase II"/>
    <property type="evidence" value="ECO:0007669"/>
    <property type="project" value="InterPro"/>
</dbReference>
<evidence type="ECO:0000256" key="3">
    <source>
        <dbReference type="ARBA" id="ARBA00023125"/>
    </source>
</evidence>
<dbReference type="ExpressionAtlas" id="A0A178UGT8">
    <property type="expression patterns" value="baseline and differential"/>
</dbReference>
<dbReference type="InterPro" id="IPR002100">
    <property type="entry name" value="TF_MADSbox"/>
</dbReference>
<dbReference type="PANTHER" id="PTHR11945">
    <property type="entry name" value="MADS BOX PROTEIN"/>
    <property type="match status" value="1"/>
</dbReference>
<name>A0A178UGT8_ARATH</name>
<dbReference type="Gene3D" id="6.10.140.920">
    <property type="match status" value="1"/>
</dbReference>
<keyword evidence="4" id="KW-0804">Transcription</keyword>
<feature type="coiled-coil region" evidence="6">
    <location>
        <begin position="99"/>
        <end position="133"/>
    </location>
</feature>
<evidence type="ECO:0000256" key="6">
    <source>
        <dbReference type="SAM" id="Coils"/>
    </source>
</evidence>
<dbReference type="PRINTS" id="PR00404">
    <property type="entry name" value="MADSDOMAIN"/>
</dbReference>
<evidence type="ECO:0000256" key="1">
    <source>
        <dbReference type="ARBA" id="ARBA00004123"/>
    </source>
</evidence>
<reference evidence="9" key="1">
    <citation type="journal article" date="2016" name="Proc. Natl. Acad. Sci. U.S.A.">
        <title>Chromosome-level assembly of Arabidopsis thaliana Ler reveals the extent of translocation and inversion polymorphisms.</title>
        <authorList>
            <person name="Zapata L."/>
            <person name="Ding J."/>
            <person name="Willing E.M."/>
            <person name="Hartwig B."/>
            <person name="Bezdan D."/>
            <person name="Jiao W.B."/>
            <person name="Patel V."/>
            <person name="Velikkakam James G."/>
            <person name="Koornneef M."/>
            <person name="Ossowski S."/>
            <person name="Schneeberger K."/>
        </authorList>
    </citation>
    <scope>NUCLEOTIDE SEQUENCE [LARGE SCALE GENOMIC DNA]</scope>
    <source>
        <strain evidence="9">cv. Landsberg erecta</strain>
    </source>
</reference>
<dbReference type="CDD" id="cd00265">
    <property type="entry name" value="MADS_MEF2_like"/>
    <property type="match status" value="1"/>
</dbReference>
<sequence>MVKKSKGRQKIEMVKMKNESNLQVTFSKRRSGLFKKASELCTLCGAEVAIVVFSPGRKVFSFGHPNVDSVIDRFINNNPLPPHQHNNMQLRETRRNSIVQDLNNHLTQVLSQLETEKKKYDELKKIREKTKALGNWWEDPVEELALSQLEGFKGNLENLKKVVTVEASRFFQANVPNFYVGGSSNNAAFGIDDGSHINPDMDLFSQRRMMDINAFNYNQNQLHPNHALPFGNNAYGINEGFVPEYNVNFRPEYNPNQNQIQNQNQVQIQIQNQSFKRENISEYEHHHGYPPQSRSDYY</sequence>
<dbReference type="PANTHER" id="PTHR11945:SF818">
    <property type="entry name" value="AGAMOUS-LIKE MADS-BOX PROTEIN AGL62"/>
    <property type="match status" value="1"/>
</dbReference>
<dbReference type="PROSITE" id="PS50066">
    <property type="entry name" value="MADS_BOX_2"/>
    <property type="match status" value="1"/>
</dbReference>
<keyword evidence="5" id="KW-0539">Nucleus</keyword>
<evidence type="ECO:0000256" key="4">
    <source>
        <dbReference type="ARBA" id="ARBA00023163"/>
    </source>
</evidence>
<protein>
    <submittedName>
        <fullName evidence="8">AGL62</fullName>
    </submittedName>
</protein>
<organism evidence="8 9">
    <name type="scientific">Arabidopsis thaliana</name>
    <name type="common">Mouse-ear cress</name>
    <dbReference type="NCBI Taxonomy" id="3702"/>
    <lineage>
        <taxon>Eukaryota</taxon>
        <taxon>Viridiplantae</taxon>
        <taxon>Streptophyta</taxon>
        <taxon>Embryophyta</taxon>
        <taxon>Tracheophyta</taxon>
        <taxon>Spermatophyta</taxon>
        <taxon>Magnoliopsida</taxon>
        <taxon>eudicotyledons</taxon>
        <taxon>Gunneridae</taxon>
        <taxon>Pentapetalae</taxon>
        <taxon>rosids</taxon>
        <taxon>malvids</taxon>
        <taxon>Brassicales</taxon>
        <taxon>Brassicaceae</taxon>
        <taxon>Camelineae</taxon>
        <taxon>Arabidopsis</taxon>
    </lineage>
</organism>
<dbReference type="AlphaFoldDB" id="A0A178UGT8"/>
<evidence type="ECO:0000259" key="7">
    <source>
        <dbReference type="PROSITE" id="PS50066"/>
    </source>
</evidence>
<comment type="caution">
    <text evidence="8">The sequence shown here is derived from an EMBL/GenBank/DDBJ whole genome shotgun (WGS) entry which is preliminary data.</text>
</comment>
<accession>A0A178UGT8</accession>
<evidence type="ECO:0000256" key="2">
    <source>
        <dbReference type="ARBA" id="ARBA00023015"/>
    </source>
</evidence>
<evidence type="ECO:0000313" key="9">
    <source>
        <dbReference type="Proteomes" id="UP000078284"/>
    </source>
</evidence>
<dbReference type="SUPFAM" id="SSF55455">
    <property type="entry name" value="SRF-like"/>
    <property type="match status" value="1"/>
</dbReference>
<evidence type="ECO:0000256" key="5">
    <source>
        <dbReference type="ARBA" id="ARBA00023242"/>
    </source>
</evidence>
<dbReference type="SMART" id="SM00432">
    <property type="entry name" value="MADS"/>
    <property type="match status" value="1"/>
</dbReference>
<dbReference type="EMBL" id="LUHQ01000005">
    <property type="protein sequence ID" value="OAO91881.1"/>
    <property type="molecule type" value="Genomic_DNA"/>
</dbReference>